<sequence>MKANWRTYSAVVSSSVEALAKFRPPVATIEATTNQPAMFDLLLPAATLQAIYLHLLISNNLSKGK</sequence>
<evidence type="ECO:0000313" key="1">
    <source>
        <dbReference type="EMBL" id="CAA3032792.1"/>
    </source>
</evidence>
<dbReference type="AlphaFoldDB" id="A0A8S0VPF4"/>
<proteinExistence type="predicted"/>
<protein>
    <submittedName>
        <fullName evidence="1">Uncharacterized protein</fullName>
    </submittedName>
</protein>
<evidence type="ECO:0000313" key="2">
    <source>
        <dbReference type="Proteomes" id="UP000594638"/>
    </source>
</evidence>
<reference evidence="1 2" key="1">
    <citation type="submission" date="2019-12" db="EMBL/GenBank/DDBJ databases">
        <authorList>
            <person name="Alioto T."/>
            <person name="Alioto T."/>
            <person name="Gomez Garrido J."/>
        </authorList>
    </citation>
    <scope>NUCLEOTIDE SEQUENCE [LARGE SCALE GENOMIC DNA]</scope>
</reference>
<organism evidence="1 2">
    <name type="scientific">Olea europaea subsp. europaea</name>
    <dbReference type="NCBI Taxonomy" id="158383"/>
    <lineage>
        <taxon>Eukaryota</taxon>
        <taxon>Viridiplantae</taxon>
        <taxon>Streptophyta</taxon>
        <taxon>Embryophyta</taxon>
        <taxon>Tracheophyta</taxon>
        <taxon>Spermatophyta</taxon>
        <taxon>Magnoliopsida</taxon>
        <taxon>eudicotyledons</taxon>
        <taxon>Gunneridae</taxon>
        <taxon>Pentapetalae</taxon>
        <taxon>asterids</taxon>
        <taxon>lamiids</taxon>
        <taxon>Lamiales</taxon>
        <taxon>Oleaceae</taxon>
        <taxon>Oleeae</taxon>
        <taxon>Olea</taxon>
    </lineage>
</organism>
<name>A0A8S0VPF4_OLEEU</name>
<accession>A0A8S0VPF4</accession>
<feature type="non-terminal residue" evidence="1">
    <location>
        <position position="65"/>
    </location>
</feature>
<dbReference type="Proteomes" id="UP000594638">
    <property type="component" value="Unassembled WGS sequence"/>
</dbReference>
<dbReference type="EMBL" id="CACTIH010009693">
    <property type="protein sequence ID" value="CAA3032792.1"/>
    <property type="molecule type" value="Genomic_DNA"/>
</dbReference>
<gene>
    <name evidence="1" type="ORF">OLEA9_A056054</name>
</gene>
<keyword evidence="2" id="KW-1185">Reference proteome</keyword>
<comment type="caution">
    <text evidence="1">The sequence shown here is derived from an EMBL/GenBank/DDBJ whole genome shotgun (WGS) entry which is preliminary data.</text>
</comment>
<dbReference type="Gramene" id="OE9A056054T1">
    <property type="protein sequence ID" value="OE9A056054C1"/>
    <property type="gene ID" value="OE9A056054"/>
</dbReference>